<dbReference type="PANTHER" id="PTHR11472:SF47">
    <property type="entry name" value="FANCONI ANEMIA GROUP J PROTEIN"/>
    <property type="match status" value="1"/>
</dbReference>
<dbReference type="SMART" id="SM00488">
    <property type="entry name" value="DEXDc2"/>
    <property type="match status" value="1"/>
</dbReference>
<dbReference type="GO" id="GO:0051536">
    <property type="term" value="F:iron-sulfur cluster binding"/>
    <property type="evidence" value="ECO:0007669"/>
    <property type="project" value="UniProtKB-KW"/>
</dbReference>
<dbReference type="GO" id="GO:0005634">
    <property type="term" value="C:nucleus"/>
    <property type="evidence" value="ECO:0007669"/>
    <property type="project" value="TreeGrafter"/>
</dbReference>
<evidence type="ECO:0000259" key="10">
    <source>
        <dbReference type="PROSITE" id="PS51193"/>
    </source>
</evidence>
<evidence type="ECO:0000256" key="3">
    <source>
        <dbReference type="ARBA" id="ARBA00022801"/>
    </source>
</evidence>
<dbReference type="Gene3D" id="3.40.50.300">
    <property type="entry name" value="P-loop containing nucleotide triphosphate hydrolases"/>
    <property type="match status" value="2"/>
</dbReference>
<dbReference type="GO" id="GO:1990918">
    <property type="term" value="P:double-strand break repair involved in meiotic recombination"/>
    <property type="evidence" value="ECO:0007669"/>
    <property type="project" value="TreeGrafter"/>
</dbReference>
<keyword evidence="3" id="KW-0378">Hydrolase</keyword>
<proteinExistence type="predicted"/>
<name>D7KJ02_ARALL</name>
<dbReference type="Gramene" id="Al_scaffold_0001_2118">
    <property type="protein sequence ID" value="Al_scaffold_0001_2118"/>
    <property type="gene ID" value="Al_scaffold_0001_2118"/>
</dbReference>
<evidence type="ECO:0000256" key="4">
    <source>
        <dbReference type="ARBA" id="ARBA00022806"/>
    </source>
</evidence>
<protein>
    <submittedName>
        <fullName evidence="11">Predicted protein</fullName>
    </submittedName>
</protein>
<evidence type="ECO:0000256" key="5">
    <source>
        <dbReference type="ARBA" id="ARBA00022840"/>
    </source>
</evidence>
<evidence type="ECO:0000256" key="6">
    <source>
        <dbReference type="ARBA" id="ARBA00023004"/>
    </source>
</evidence>
<dbReference type="STRING" id="81972.D7KJ02"/>
<dbReference type="AlphaFoldDB" id="D7KJ02"/>
<dbReference type="GO" id="GO:0016818">
    <property type="term" value="F:hydrolase activity, acting on acid anhydrides, in phosphorus-containing anhydrides"/>
    <property type="evidence" value="ECO:0007669"/>
    <property type="project" value="InterPro"/>
</dbReference>
<evidence type="ECO:0000313" key="11">
    <source>
        <dbReference type="EMBL" id="EFH66640.1"/>
    </source>
</evidence>
<evidence type="ECO:0000313" key="12">
    <source>
        <dbReference type="Proteomes" id="UP000008694"/>
    </source>
</evidence>
<organism evidence="12">
    <name type="scientific">Arabidopsis lyrata subsp. lyrata</name>
    <name type="common">Lyre-leaved rock-cress</name>
    <dbReference type="NCBI Taxonomy" id="81972"/>
    <lineage>
        <taxon>Eukaryota</taxon>
        <taxon>Viridiplantae</taxon>
        <taxon>Streptophyta</taxon>
        <taxon>Embryophyta</taxon>
        <taxon>Tracheophyta</taxon>
        <taxon>Spermatophyta</taxon>
        <taxon>Magnoliopsida</taxon>
        <taxon>eudicotyledons</taxon>
        <taxon>Gunneridae</taxon>
        <taxon>Pentapetalae</taxon>
        <taxon>rosids</taxon>
        <taxon>malvids</taxon>
        <taxon>Brassicales</taxon>
        <taxon>Brassicaceae</taxon>
        <taxon>Camelineae</taxon>
        <taxon>Arabidopsis</taxon>
    </lineage>
</organism>
<dbReference type="GO" id="GO:0003678">
    <property type="term" value="F:DNA helicase activity"/>
    <property type="evidence" value="ECO:0007669"/>
    <property type="project" value="InterPro"/>
</dbReference>
<dbReference type="GO" id="GO:0005524">
    <property type="term" value="F:ATP binding"/>
    <property type="evidence" value="ECO:0007669"/>
    <property type="project" value="UniProtKB-KW"/>
</dbReference>
<sequence>MIDSSYQPYGTHLAFMSRVISTLYRAQRYGHSHTLLESPTNTGKSLSLLCSVLPWQKSYKSRFPNGNLSHSKTQPSTAASSNVEPPEPAIPTIYYARTHAQITQVILEYRKTGYRVPMTVLVSRKRYCTNSHVQGKENADEKLLLLKDKKNIKCAEYADECGCARDIWILIFSRKCVKPSPIFSKTKGVHCCFNGMLEIMGGRIFSVCVRVVGKNRLVGRNSRVKKAWSFLTEAQDDSKKGSAFLAVCRGKVSEGLDDCAQMIVGIPFPNFSNESLSCQVVELKRKYKDTNKSSKNLGGSEWYCQQAYHALNQAAGRCIRHRFDYGAIIFLIPTTKEQSVYFKVTKAIYQSEIVDIKILESHEQNLSPENQSNEDPEKETSGISAASPCSSSKNESSSLATGLRSLRSPDRFLKRHLSTANFRRPPPSILEAESPLNMSVNSHALKRRKFHTSPVIIDLEEESSNATNTTILDPRITRRIEFVPNTCLGVQVMATVSSNVQFMSKILFFADHPSR</sequence>
<dbReference type="PANTHER" id="PTHR11472">
    <property type="entry name" value="DNA REPAIR DEAD HELICASE RAD3/XP-D SUBFAMILY MEMBER"/>
    <property type="match status" value="1"/>
</dbReference>
<dbReference type="GO" id="GO:0003677">
    <property type="term" value="F:DNA binding"/>
    <property type="evidence" value="ECO:0007669"/>
    <property type="project" value="InterPro"/>
</dbReference>
<dbReference type="HOGENOM" id="CLU_529578_0_0_1"/>
<feature type="compositionally biased region" description="Polar residues" evidence="9">
    <location>
        <begin position="64"/>
        <end position="83"/>
    </location>
</feature>
<feature type="domain" description="Helicase ATP-binding" evidence="10">
    <location>
        <begin position="1"/>
        <end position="434"/>
    </location>
</feature>
<dbReference type="eggNOG" id="KOG1132">
    <property type="taxonomic scope" value="Eukaryota"/>
</dbReference>
<feature type="non-terminal residue" evidence="11">
    <location>
        <position position="515"/>
    </location>
</feature>
<dbReference type="Pfam" id="PF06733">
    <property type="entry name" value="DEAD_2"/>
    <property type="match status" value="1"/>
</dbReference>
<gene>
    <name evidence="11" type="ORF">ARALYDRAFT_679795</name>
</gene>
<feature type="region of interest" description="Disordered" evidence="9">
    <location>
        <begin position="64"/>
        <end position="85"/>
    </location>
</feature>
<dbReference type="InterPro" id="IPR027417">
    <property type="entry name" value="P-loop_NTPase"/>
</dbReference>
<dbReference type="Proteomes" id="UP000008694">
    <property type="component" value="Unassembled WGS sequence"/>
</dbReference>
<dbReference type="InterPro" id="IPR006554">
    <property type="entry name" value="Helicase-like_DEXD_c2"/>
</dbReference>
<evidence type="ECO:0000256" key="1">
    <source>
        <dbReference type="ARBA" id="ARBA00022723"/>
    </source>
</evidence>
<dbReference type="Pfam" id="PF13307">
    <property type="entry name" value="Helicase_C_2"/>
    <property type="match status" value="1"/>
</dbReference>
<evidence type="ECO:0000256" key="8">
    <source>
        <dbReference type="ARBA" id="ARBA00023235"/>
    </source>
</evidence>
<dbReference type="GO" id="GO:0006289">
    <property type="term" value="P:nucleotide-excision repair"/>
    <property type="evidence" value="ECO:0007669"/>
    <property type="project" value="TreeGrafter"/>
</dbReference>
<keyword evidence="8" id="KW-0413">Isomerase</keyword>
<dbReference type="PROSITE" id="PS51193">
    <property type="entry name" value="HELICASE_ATP_BIND_2"/>
    <property type="match status" value="1"/>
</dbReference>
<dbReference type="GO" id="GO:0046872">
    <property type="term" value="F:metal ion binding"/>
    <property type="evidence" value="ECO:0007669"/>
    <property type="project" value="UniProtKB-KW"/>
</dbReference>
<reference evidence="12" key="1">
    <citation type="journal article" date="2011" name="Nat. Genet.">
        <title>The Arabidopsis lyrata genome sequence and the basis of rapid genome size change.</title>
        <authorList>
            <person name="Hu T.T."/>
            <person name="Pattyn P."/>
            <person name="Bakker E.G."/>
            <person name="Cao J."/>
            <person name="Cheng J.-F."/>
            <person name="Clark R.M."/>
            <person name="Fahlgren N."/>
            <person name="Fawcett J.A."/>
            <person name="Grimwood J."/>
            <person name="Gundlach H."/>
            <person name="Haberer G."/>
            <person name="Hollister J.D."/>
            <person name="Ossowski S."/>
            <person name="Ottilar R.P."/>
            <person name="Salamov A.A."/>
            <person name="Schneeberger K."/>
            <person name="Spannagl M."/>
            <person name="Wang X."/>
            <person name="Yang L."/>
            <person name="Nasrallah M.E."/>
            <person name="Bergelson J."/>
            <person name="Carrington J.C."/>
            <person name="Gaut B.S."/>
            <person name="Schmutz J."/>
            <person name="Mayer K.F.X."/>
            <person name="Van de Peer Y."/>
            <person name="Grigoriev I.V."/>
            <person name="Nordborg M."/>
            <person name="Weigel D."/>
            <person name="Guo Y.-L."/>
        </authorList>
    </citation>
    <scope>NUCLEOTIDE SEQUENCE [LARGE SCALE GENOMIC DNA]</scope>
    <source>
        <strain evidence="12">cv. MN47</strain>
    </source>
</reference>
<feature type="compositionally biased region" description="Low complexity" evidence="9">
    <location>
        <begin position="381"/>
        <end position="400"/>
    </location>
</feature>
<evidence type="ECO:0000256" key="9">
    <source>
        <dbReference type="SAM" id="MobiDB-lite"/>
    </source>
</evidence>
<keyword evidence="2" id="KW-0547">Nucleotide-binding</keyword>
<keyword evidence="4" id="KW-0347">Helicase</keyword>
<feature type="region of interest" description="Disordered" evidence="9">
    <location>
        <begin position="364"/>
        <end position="401"/>
    </location>
</feature>
<dbReference type="InterPro" id="IPR014013">
    <property type="entry name" value="Helic_SF1/SF2_ATP-bd_DinG/Rad3"/>
</dbReference>
<dbReference type="InterPro" id="IPR045028">
    <property type="entry name" value="DinG/Rad3-like"/>
</dbReference>
<dbReference type="SMART" id="SM00491">
    <property type="entry name" value="HELICc2"/>
    <property type="match status" value="1"/>
</dbReference>
<dbReference type="InterPro" id="IPR010614">
    <property type="entry name" value="RAD3-like_helicase_DEAD"/>
</dbReference>
<dbReference type="EMBL" id="GL348713">
    <property type="protein sequence ID" value="EFH66640.1"/>
    <property type="molecule type" value="Genomic_DNA"/>
</dbReference>
<keyword evidence="12" id="KW-1185">Reference proteome</keyword>
<keyword evidence="1" id="KW-0479">Metal-binding</keyword>
<dbReference type="InterPro" id="IPR006555">
    <property type="entry name" value="ATP-dep_Helicase_C"/>
</dbReference>
<evidence type="ECO:0000256" key="2">
    <source>
        <dbReference type="ARBA" id="ARBA00022741"/>
    </source>
</evidence>
<keyword evidence="6" id="KW-0408">Iron</keyword>
<accession>D7KJ02</accession>
<evidence type="ECO:0000256" key="7">
    <source>
        <dbReference type="ARBA" id="ARBA00023014"/>
    </source>
</evidence>
<keyword evidence="7" id="KW-0411">Iron-sulfur</keyword>
<keyword evidence="5" id="KW-0067">ATP-binding</keyword>